<dbReference type="SUPFAM" id="SSF54909">
    <property type="entry name" value="Dimeric alpha+beta barrel"/>
    <property type="match status" value="1"/>
</dbReference>
<dbReference type="PANTHER" id="PTHR37832:SF1">
    <property type="entry name" value="STRESS-RESPONSE A_B BARREL DOMAIN-CONTAINING PROTEIN"/>
    <property type="match status" value="1"/>
</dbReference>
<evidence type="ECO:0000259" key="1">
    <source>
        <dbReference type="PROSITE" id="PS51502"/>
    </source>
</evidence>
<evidence type="ECO:0000313" key="3">
    <source>
        <dbReference type="Proteomes" id="UP001305702"/>
    </source>
</evidence>
<gene>
    <name evidence="2" type="ORF">MJA45_15875</name>
</gene>
<organism evidence="2 3">
    <name type="scientific">Paenibacillus aurantius</name>
    <dbReference type="NCBI Taxonomy" id="2918900"/>
    <lineage>
        <taxon>Bacteria</taxon>
        <taxon>Bacillati</taxon>
        <taxon>Bacillota</taxon>
        <taxon>Bacilli</taxon>
        <taxon>Bacillales</taxon>
        <taxon>Paenibacillaceae</taxon>
        <taxon>Paenibacillus</taxon>
    </lineage>
</organism>
<dbReference type="InterPro" id="IPR011008">
    <property type="entry name" value="Dimeric_a/b-barrel"/>
</dbReference>
<evidence type="ECO:0000313" key="2">
    <source>
        <dbReference type="EMBL" id="WNQ09125.1"/>
    </source>
</evidence>
<name>A0AA96LB81_9BACL</name>
<dbReference type="PROSITE" id="PS51502">
    <property type="entry name" value="S_R_A_B_BARREL"/>
    <property type="match status" value="1"/>
</dbReference>
<dbReference type="AlphaFoldDB" id="A0AA96LB81"/>
<dbReference type="KEGG" id="paun:MJA45_15875"/>
<keyword evidence="3" id="KW-1185">Reference proteome</keyword>
<sequence>MITHIVFFRLKDTSPSGIETTRQVLLNMQGQIEQLQHLEVGEDLLHQARSYDLALITKFHSLEDLDAYQVHPVHQKVVEHMKEALREPSVCVDFESAG</sequence>
<reference evidence="2 3" key="1">
    <citation type="submission" date="2022-02" db="EMBL/GenBank/DDBJ databases">
        <title>Paenibacillus sp. MBLB1776 Whole Genome Shotgun Sequencing.</title>
        <authorList>
            <person name="Hwang C.Y."/>
            <person name="Cho E.-S."/>
            <person name="Seo M.-J."/>
        </authorList>
    </citation>
    <scope>NUCLEOTIDE SEQUENCE [LARGE SCALE GENOMIC DNA]</scope>
    <source>
        <strain evidence="2 3">MBLB1776</strain>
    </source>
</reference>
<dbReference type="EMBL" id="CP130318">
    <property type="protein sequence ID" value="WNQ09125.1"/>
    <property type="molecule type" value="Genomic_DNA"/>
</dbReference>
<dbReference type="Proteomes" id="UP001305702">
    <property type="component" value="Chromosome"/>
</dbReference>
<dbReference type="PANTHER" id="PTHR37832">
    <property type="entry name" value="BLL2683 PROTEIN"/>
    <property type="match status" value="1"/>
</dbReference>
<feature type="domain" description="Stress-response A/B barrel" evidence="1">
    <location>
        <begin position="2"/>
        <end position="94"/>
    </location>
</feature>
<dbReference type="Gene3D" id="3.30.70.100">
    <property type="match status" value="1"/>
</dbReference>
<dbReference type="Pfam" id="PF07876">
    <property type="entry name" value="Dabb"/>
    <property type="match status" value="1"/>
</dbReference>
<dbReference type="InterPro" id="IPR013097">
    <property type="entry name" value="Dabb"/>
</dbReference>
<accession>A0AA96LB81</accession>
<dbReference type="SMART" id="SM00886">
    <property type="entry name" value="Dabb"/>
    <property type="match status" value="1"/>
</dbReference>
<protein>
    <submittedName>
        <fullName evidence="2">Dabb family protein</fullName>
    </submittedName>
</protein>
<proteinExistence type="predicted"/>
<dbReference type="RefSeq" id="WP_315602893.1">
    <property type="nucleotide sequence ID" value="NZ_CP130318.1"/>
</dbReference>